<keyword evidence="1 13" id="KW-0547">Nucleotide-binding</keyword>
<evidence type="ECO:0000259" key="14">
    <source>
        <dbReference type="SMART" id="SM00382"/>
    </source>
</evidence>
<dbReference type="GO" id="GO:0006310">
    <property type="term" value="P:DNA recombination"/>
    <property type="evidence" value="ECO:0007669"/>
    <property type="project" value="UniProtKB-UniRule"/>
</dbReference>
<dbReference type="RefSeq" id="XP_011499920.1">
    <property type="nucleotide sequence ID" value="XM_011501618.1"/>
</dbReference>
<keyword evidence="3 13" id="KW-0378">Hydrolase</keyword>
<dbReference type="FunFam" id="3.40.50.300:FF:003367">
    <property type="entry name" value="ATP-dependent DNA helicase PIF1"/>
    <property type="match status" value="1"/>
</dbReference>
<comment type="cofactor">
    <cofactor evidence="13">
        <name>Mg(2+)</name>
        <dbReference type="ChEBI" id="CHEBI:18420"/>
    </cofactor>
</comment>
<keyword evidence="8 13" id="KW-0233">DNA recombination</keyword>
<keyword evidence="15" id="KW-1185">Reference proteome</keyword>
<dbReference type="CDD" id="cd18037">
    <property type="entry name" value="DEXSc_Pif1_like"/>
    <property type="match status" value="1"/>
</dbReference>
<evidence type="ECO:0000256" key="7">
    <source>
        <dbReference type="ARBA" id="ARBA00023128"/>
    </source>
</evidence>
<dbReference type="GeneID" id="105363824"/>
<dbReference type="GO" id="GO:0003677">
    <property type="term" value="F:DNA binding"/>
    <property type="evidence" value="ECO:0007669"/>
    <property type="project" value="UniProtKB-KW"/>
</dbReference>
<dbReference type="InterPro" id="IPR027417">
    <property type="entry name" value="P-loop_NTPase"/>
</dbReference>
<dbReference type="CTD" id="80119"/>
<evidence type="ECO:0000313" key="15">
    <source>
        <dbReference type="Proteomes" id="UP000695007"/>
    </source>
</evidence>
<dbReference type="Proteomes" id="UP000695007">
    <property type="component" value="Unplaced"/>
</dbReference>
<dbReference type="Pfam" id="PF05970">
    <property type="entry name" value="PIF1"/>
    <property type="match status" value="1"/>
</dbReference>
<dbReference type="FunFam" id="3.40.50.300:FF:000805">
    <property type="entry name" value="ATP-dependent DNA helicase PIF1"/>
    <property type="match status" value="1"/>
</dbReference>
<evidence type="ECO:0000256" key="5">
    <source>
        <dbReference type="ARBA" id="ARBA00022840"/>
    </source>
</evidence>
<evidence type="ECO:0000256" key="10">
    <source>
        <dbReference type="ARBA" id="ARBA00023235"/>
    </source>
</evidence>
<comment type="subcellular location">
    <subcellularLocation>
        <location evidence="13">Nucleus</location>
    </subcellularLocation>
    <subcellularLocation>
        <location evidence="13">Mitochondrion</location>
    </subcellularLocation>
</comment>
<dbReference type="EC" id="5.6.2.3" evidence="13"/>
<keyword evidence="7 13" id="KW-0496">Mitochondrion</keyword>
<dbReference type="InterPro" id="IPR003593">
    <property type="entry name" value="AAA+_ATPase"/>
</dbReference>
<dbReference type="CDD" id="cd18809">
    <property type="entry name" value="SF1_C_RecD"/>
    <property type="match status" value="1"/>
</dbReference>
<dbReference type="PANTHER" id="PTHR47642">
    <property type="entry name" value="ATP-DEPENDENT DNA HELICASE"/>
    <property type="match status" value="1"/>
</dbReference>
<protein>
    <recommendedName>
        <fullName evidence="13">ATP-dependent DNA helicase PIF1</fullName>
        <ecNumber evidence="13">5.6.2.3</ecNumber>
    </recommendedName>
    <alternativeName>
        <fullName evidence="13">DNA 5'-3' helicase PIF1</fullName>
    </alternativeName>
    <alternativeName>
        <fullName evidence="13">DNA repair and recombination helicase PIF1</fullName>
    </alternativeName>
</protein>
<evidence type="ECO:0000256" key="9">
    <source>
        <dbReference type="ARBA" id="ARBA00023204"/>
    </source>
</evidence>
<keyword evidence="11 13" id="KW-0539">Nucleus</keyword>
<dbReference type="KEGG" id="csol:105363824"/>
<dbReference type="InterPro" id="IPR049163">
    <property type="entry name" value="Pif1-like_2B_dom"/>
</dbReference>
<evidence type="ECO:0000256" key="8">
    <source>
        <dbReference type="ARBA" id="ARBA00023172"/>
    </source>
</evidence>
<dbReference type="InterPro" id="IPR051055">
    <property type="entry name" value="PIF1_helicase"/>
</dbReference>
<evidence type="ECO:0000256" key="4">
    <source>
        <dbReference type="ARBA" id="ARBA00022806"/>
    </source>
</evidence>
<dbReference type="HAMAP" id="MF_03176">
    <property type="entry name" value="PIF1"/>
    <property type="match status" value="1"/>
</dbReference>
<dbReference type="PANTHER" id="PTHR47642:SF7">
    <property type="entry name" value="ATP-DEPENDENT DNA HELICASE PIF1"/>
    <property type="match status" value="1"/>
</dbReference>
<comment type="similarity">
    <text evidence="13">Belongs to the helicase family. PIF1 subfamily.</text>
</comment>
<proteinExistence type="inferred from homology"/>
<comment type="function">
    <text evidence="13">DNA-dependent ATPase and 5'-3' DNA helicase required for the maintenance of both mitochondrial and nuclear genome stability.</text>
</comment>
<comment type="subunit">
    <text evidence="12">Monomer. Interacts with telomerase.</text>
</comment>
<accession>A0AAJ7DXE1</accession>
<reference evidence="16" key="1">
    <citation type="submission" date="2025-08" db="UniProtKB">
        <authorList>
            <consortium name="RefSeq"/>
        </authorList>
    </citation>
    <scope>IDENTIFICATION</scope>
</reference>
<dbReference type="InterPro" id="IPR010285">
    <property type="entry name" value="DNA_helicase_pif1-like_DEAD"/>
</dbReference>
<feature type="DNA-binding region" evidence="13">
    <location>
        <begin position="564"/>
        <end position="583"/>
    </location>
</feature>
<dbReference type="SUPFAM" id="SSF52540">
    <property type="entry name" value="P-loop containing nucleoside triphosphate hydrolases"/>
    <property type="match status" value="2"/>
</dbReference>
<name>A0AAJ7DXE1_9HYME</name>
<keyword evidence="6 13" id="KW-0238">DNA-binding</keyword>
<evidence type="ECO:0000256" key="1">
    <source>
        <dbReference type="ARBA" id="ARBA00022741"/>
    </source>
</evidence>
<dbReference type="GO" id="GO:0000723">
    <property type="term" value="P:telomere maintenance"/>
    <property type="evidence" value="ECO:0007669"/>
    <property type="project" value="InterPro"/>
</dbReference>
<evidence type="ECO:0000256" key="11">
    <source>
        <dbReference type="ARBA" id="ARBA00023242"/>
    </source>
</evidence>
<dbReference type="Pfam" id="PF25344">
    <property type="entry name" value="PH_LRR1"/>
    <property type="match status" value="1"/>
</dbReference>
<evidence type="ECO:0000313" key="16">
    <source>
        <dbReference type="RefSeq" id="XP_011499920.1"/>
    </source>
</evidence>
<dbReference type="GO" id="GO:0005524">
    <property type="term" value="F:ATP binding"/>
    <property type="evidence" value="ECO:0007669"/>
    <property type="project" value="UniProtKB-UniRule"/>
</dbReference>
<dbReference type="Gene3D" id="3.40.50.300">
    <property type="entry name" value="P-loop containing nucleotide triphosphate hydrolases"/>
    <property type="match status" value="2"/>
</dbReference>
<sequence>MNGDGCYLTCGVVMEWTNSQGSIVRKVNHRTATCRIIRNSLQQLLIEVGTEKSNSNVKFHLQDISLFNRFMGEGKATIKFKLEKCTLYLSNAPAGQLINFLKMIFIKMHGKDDDKPFINSIKEKLLGNQGTYAEDISPASIAEIKRAKEKAVSRSTITTPSPSNVRKRKLNAENTASLSAKIPKAKKLFNNPTLQETTEEQSRILQCVLSGKNIFFTGSAGTGKSFLLKKIVSALPPDVTMVTASTGVAACHIGGITLHQFAGIGLGMGTMERCKQIVSKSVAGTNWRKIKHLIIDEISMVDGDYFDKIEAVARFVRNSEKPFGGIQLILCGDFFQLPPVSKRDEKVKFCFQSQAWNKCIHINFELRTVHRQTDQKFINILNKVRVGQVTDEISEVLKSTSKQKIEIGGILATRLCSHINEANEINETQLNKLSGISKVYMAQNSDESMMKILDQQLSVPNKLILKVGAQVMLLKNLNVNKGLVNGARGVVVQFEDDIPVVHFRTSSNYKVKMEKWSIKVAGGAIVYRKQIPLKLAWAFSIHKSQGLTLDCVEMSLARVFDAGQAYVALSRAQSLQTLRVLDFSAQQVWANKEVLNFYKKFQKQIELTKIIPLGKKLNFV</sequence>
<dbReference type="GO" id="GO:0006281">
    <property type="term" value="P:DNA repair"/>
    <property type="evidence" value="ECO:0007669"/>
    <property type="project" value="UniProtKB-UniRule"/>
</dbReference>
<evidence type="ECO:0000256" key="12">
    <source>
        <dbReference type="ARBA" id="ARBA00065873"/>
    </source>
</evidence>
<evidence type="ECO:0000256" key="2">
    <source>
        <dbReference type="ARBA" id="ARBA00022763"/>
    </source>
</evidence>
<dbReference type="GO" id="GO:0005739">
    <property type="term" value="C:mitochondrion"/>
    <property type="evidence" value="ECO:0007669"/>
    <property type="project" value="UniProtKB-SubCell"/>
</dbReference>
<dbReference type="GO" id="GO:0005634">
    <property type="term" value="C:nucleus"/>
    <property type="evidence" value="ECO:0007669"/>
    <property type="project" value="UniProtKB-SubCell"/>
</dbReference>
<feature type="domain" description="AAA+ ATPase" evidence="14">
    <location>
        <begin position="210"/>
        <end position="411"/>
    </location>
</feature>
<keyword evidence="9 13" id="KW-0234">DNA repair</keyword>
<dbReference type="GO" id="GO:0043139">
    <property type="term" value="F:5'-3' DNA helicase activity"/>
    <property type="evidence" value="ECO:0007669"/>
    <property type="project" value="UniProtKB-UniRule"/>
</dbReference>
<organism evidence="15 16">
    <name type="scientific">Ceratosolen solmsi marchali</name>
    <dbReference type="NCBI Taxonomy" id="326594"/>
    <lineage>
        <taxon>Eukaryota</taxon>
        <taxon>Metazoa</taxon>
        <taxon>Ecdysozoa</taxon>
        <taxon>Arthropoda</taxon>
        <taxon>Hexapoda</taxon>
        <taxon>Insecta</taxon>
        <taxon>Pterygota</taxon>
        <taxon>Neoptera</taxon>
        <taxon>Endopterygota</taxon>
        <taxon>Hymenoptera</taxon>
        <taxon>Apocrita</taxon>
        <taxon>Proctotrupomorpha</taxon>
        <taxon>Chalcidoidea</taxon>
        <taxon>Agaonidae</taxon>
        <taxon>Agaoninae</taxon>
        <taxon>Ceratosolen</taxon>
    </lineage>
</organism>
<keyword evidence="2 13" id="KW-0227">DNA damage</keyword>
<dbReference type="InterPro" id="IPR048293">
    <property type="entry name" value="PIF1_RRM3_pfh1"/>
</dbReference>
<dbReference type="AlphaFoldDB" id="A0AAJ7DXE1"/>
<evidence type="ECO:0000256" key="6">
    <source>
        <dbReference type="ARBA" id="ARBA00023125"/>
    </source>
</evidence>
<dbReference type="GO" id="GO:0016787">
    <property type="term" value="F:hydrolase activity"/>
    <property type="evidence" value="ECO:0007669"/>
    <property type="project" value="UniProtKB-KW"/>
</dbReference>
<dbReference type="InterPro" id="IPR057437">
    <property type="entry name" value="PIF1/LRR1_PH"/>
</dbReference>
<keyword evidence="4 13" id="KW-0347">Helicase</keyword>
<evidence type="ECO:0000256" key="13">
    <source>
        <dbReference type="HAMAP-Rule" id="MF_03176"/>
    </source>
</evidence>
<comment type="catalytic activity">
    <reaction evidence="13">
        <text>ATP + H2O = ADP + phosphate + H(+)</text>
        <dbReference type="Rhea" id="RHEA:13065"/>
        <dbReference type="ChEBI" id="CHEBI:15377"/>
        <dbReference type="ChEBI" id="CHEBI:15378"/>
        <dbReference type="ChEBI" id="CHEBI:30616"/>
        <dbReference type="ChEBI" id="CHEBI:43474"/>
        <dbReference type="ChEBI" id="CHEBI:456216"/>
        <dbReference type="EC" id="5.6.2.3"/>
    </reaction>
</comment>
<dbReference type="SMART" id="SM00382">
    <property type="entry name" value="AAA"/>
    <property type="match status" value="1"/>
</dbReference>
<dbReference type="Pfam" id="PF21530">
    <property type="entry name" value="Pif1_2B_dom"/>
    <property type="match status" value="1"/>
</dbReference>
<keyword evidence="10 13" id="KW-0413">Isomerase</keyword>
<feature type="binding site" evidence="13">
    <location>
        <begin position="218"/>
        <end position="225"/>
    </location>
    <ligand>
        <name>ATP</name>
        <dbReference type="ChEBI" id="CHEBI:30616"/>
    </ligand>
</feature>
<evidence type="ECO:0000256" key="3">
    <source>
        <dbReference type="ARBA" id="ARBA00022801"/>
    </source>
</evidence>
<keyword evidence="5 13" id="KW-0067">ATP-binding</keyword>
<gene>
    <name evidence="16" type="primary">LOC105363824</name>
    <name evidence="13" type="synonym">PIF1</name>
</gene>